<evidence type="ECO:0000313" key="2">
    <source>
        <dbReference type="Proteomes" id="UP000054843"/>
    </source>
</evidence>
<dbReference type="EMBL" id="JYDO01000214">
    <property type="protein sequence ID" value="KRZ67007.1"/>
    <property type="molecule type" value="Genomic_DNA"/>
</dbReference>
<gene>
    <name evidence="1" type="ORF">T10_5157</name>
</gene>
<name>A0A0V1M5N5_9BILA</name>
<reference evidence="1 2" key="1">
    <citation type="submission" date="2015-01" db="EMBL/GenBank/DDBJ databases">
        <title>Evolution of Trichinella species and genotypes.</title>
        <authorList>
            <person name="Korhonen P.K."/>
            <person name="Edoardo P."/>
            <person name="Giuseppe L.R."/>
            <person name="Gasser R.B."/>
        </authorList>
    </citation>
    <scope>NUCLEOTIDE SEQUENCE [LARGE SCALE GENOMIC DNA]</scope>
    <source>
        <strain evidence="1">ISS1980</strain>
    </source>
</reference>
<dbReference type="OrthoDB" id="5941165at2759"/>
<comment type="caution">
    <text evidence="1">The sequence shown here is derived from an EMBL/GenBank/DDBJ whole genome shotgun (WGS) entry which is preliminary data.</text>
</comment>
<evidence type="ECO:0000313" key="1">
    <source>
        <dbReference type="EMBL" id="KRZ67007.1"/>
    </source>
</evidence>
<keyword evidence="2" id="KW-1185">Reference proteome</keyword>
<sequence length="122" mass="14255">MNGKISRQMLQCIEFPHSLPTPLSWSGSWEYGDEYTTKRKRQVKTVVNRWIWPHDGTDQAPDVDSKRANCSIPSVPMTNRWTMVYWSFDSHRRLHLFFLLCSGARTVLMVVIRDHHPGQANL</sequence>
<organism evidence="1 2">
    <name type="scientific">Trichinella papuae</name>
    <dbReference type="NCBI Taxonomy" id="268474"/>
    <lineage>
        <taxon>Eukaryota</taxon>
        <taxon>Metazoa</taxon>
        <taxon>Ecdysozoa</taxon>
        <taxon>Nematoda</taxon>
        <taxon>Enoplea</taxon>
        <taxon>Dorylaimia</taxon>
        <taxon>Trichinellida</taxon>
        <taxon>Trichinellidae</taxon>
        <taxon>Trichinella</taxon>
    </lineage>
</organism>
<dbReference type="Proteomes" id="UP000054843">
    <property type="component" value="Unassembled WGS sequence"/>
</dbReference>
<protein>
    <submittedName>
        <fullName evidence="1">Uncharacterized protein</fullName>
    </submittedName>
</protein>
<dbReference type="AlphaFoldDB" id="A0A0V1M5N5"/>
<accession>A0A0V1M5N5</accession>
<proteinExistence type="predicted"/>